<dbReference type="InterPro" id="IPR043502">
    <property type="entry name" value="DNA/RNA_pol_sf"/>
</dbReference>
<dbReference type="Pfam" id="PF19222">
    <property type="entry name" value="Noda_Vmethyltr"/>
    <property type="match status" value="1"/>
</dbReference>
<evidence type="ECO:0000256" key="6">
    <source>
        <dbReference type="SAM" id="Phobius"/>
    </source>
</evidence>
<keyword evidence="6" id="KW-0472">Membrane</keyword>
<feature type="compositionally biased region" description="Polar residues" evidence="5">
    <location>
        <begin position="917"/>
        <end position="939"/>
    </location>
</feature>
<dbReference type="GO" id="GO:0016779">
    <property type="term" value="F:nucleotidyltransferase activity"/>
    <property type="evidence" value="ECO:0007669"/>
    <property type="project" value="UniProtKB-KW"/>
</dbReference>
<evidence type="ECO:0000256" key="1">
    <source>
        <dbReference type="ARBA" id="ARBA00007751"/>
    </source>
</evidence>
<feature type="transmembrane region" description="Helical" evidence="6">
    <location>
        <begin position="24"/>
        <end position="42"/>
    </location>
</feature>
<keyword evidence="3" id="KW-0548">Nucleotidyltransferase</keyword>
<dbReference type="SUPFAM" id="SSF56672">
    <property type="entry name" value="DNA/RNA polymerases"/>
    <property type="match status" value="1"/>
</dbReference>
<sequence>MSQINQNVEEYVPKRPPRLSTTKYILRILTKIVLTIVGYYVLRCLFRKDNIRHLSKNIEKHIIRNKDLRRILDHPFVKLPLVRMAGNHSHKDDACLRTSANIHMSRIVVEAGFTPYTVSMSSHDSGHGCRYFYMVKDLNIPYKDDEISDNNVLLFTDVDYYCDMNLWLRHFKPIIMYTMVPTKAAHRNLDHSYYIQDNEIHHQVRGGASYCHKVWDYDCDTLAIIDDDGNLLTFHVSQHILDADPDRRIITILPSTCVPAGYHEHLKYQNGLKRREYTKDGVNVVFNHITDEMSLSKNGSSHSVEINGSLYSAICSRLQNKTTPPVIADIERLMSANGVKNSSIQAPLLYELVVQKEFHPTVVPTNVLPCCFEPIGKLATEDMKNPGREFSNPLVPEPSMFAARGTNSDEACIVGRVESVSNDKTPGRSIKQFATEFVELLVPKAGIGAPWSVADVREAQNKPQQRQRYLKTEASLSTISTNTLTSFQKSEPYTSSNDPRNITTCSPELTTMASCYVYAFKKDILKRQPWYGPGKTPDKQARRLRLVTKDGCLSSDISRLDGRMSRFLQSIYKRSMMRWLKHEYRNEYHHWHKQIYTQSATTSNGRRYKPGFSTRSGSPITTDTNTLGGNAFIDYCALRSLGHSPKEAWELLGLYVGDDGARNRIPGLEQAILQVATEVGLKYEIDVCHENQPIKFCGRIYPSIQTSLSSYQDLKRTIPKLHLSSNKNVTDEQAAVNKASGYVVTDKNTPIVGDWAKKVLSLSSLRPKGLTHEETFKIDNGSFDQTDVDVIFDDCCRELQLTSTEMKHLQEQISKVKALDEFPQLLDIHFPGKLDAVIGDVIAYQAPLKTEESLCQIRKPQTKSSSKPLTRTGGSKVPPRFVTTWRYKPRKQLDLHSRVRKSTNGTQLKSDHDWRNSSKSSTVTQCPTPTRTKQGKQAN</sequence>
<accession>A0A1L3KGH2</accession>
<name>A0A1L3KGH2_9VIRU</name>
<evidence type="ECO:0000313" key="8">
    <source>
        <dbReference type="EMBL" id="APG76402.1"/>
    </source>
</evidence>
<feature type="region of interest" description="Disordered" evidence="5">
    <location>
        <begin position="893"/>
        <end position="939"/>
    </location>
</feature>
<evidence type="ECO:0000259" key="7">
    <source>
        <dbReference type="Pfam" id="PF19222"/>
    </source>
</evidence>
<organism evidence="8">
    <name type="scientific">Hubei noda-like virus 6</name>
    <dbReference type="NCBI Taxonomy" id="1922986"/>
    <lineage>
        <taxon>Viruses</taxon>
        <taxon>Riboviria</taxon>
    </lineage>
</organism>
<evidence type="ECO:0000256" key="5">
    <source>
        <dbReference type="SAM" id="MobiDB-lite"/>
    </source>
</evidence>
<keyword evidence="6" id="KW-1133">Transmembrane helix</keyword>
<keyword evidence="6" id="KW-0812">Transmembrane</keyword>
<dbReference type="EMBL" id="KX883167">
    <property type="protein sequence ID" value="APG76402.1"/>
    <property type="molecule type" value="Genomic_RNA"/>
</dbReference>
<evidence type="ECO:0000256" key="4">
    <source>
        <dbReference type="ARBA" id="ARBA00032757"/>
    </source>
</evidence>
<dbReference type="CDD" id="cd23173">
    <property type="entry name" value="ps-ssRNAv_Nodaviridae_RdRp"/>
    <property type="match status" value="1"/>
</dbReference>
<reference evidence="8" key="1">
    <citation type="journal article" date="2016" name="Nature">
        <title>Redefining the invertebrate RNA virosphere.</title>
        <authorList>
            <person name="Shi M."/>
            <person name="Lin X.D."/>
            <person name="Tian J.H."/>
            <person name="Chen L.J."/>
            <person name="Chen X."/>
            <person name="Li C.X."/>
            <person name="Qin X.C."/>
            <person name="Li J."/>
            <person name="Cao J.P."/>
            <person name="Eden J.S."/>
            <person name="Buchmann J."/>
            <person name="Wang W."/>
            <person name="Xu J."/>
            <person name="Holmes E.C."/>
            <person name="Zhang Y.Z."/>
        </authorList>
    </citation>
    <scope>NUCLEOTIDE SEQUENCE</scope>
    <source>
        <strain evidence="8">SSZZ5803</strain>
    </source>
</reference>
<feature type="compositionally biased region" description="Polar residues" evidence="5">
    <location>
        <begin position="862"/>
        <end position="873"/>
    </location>
</feature>
<dbReference type="InterPro" id="IPR043647">
    <property type="entry name" value="Noda_Vmethyltr_dom"/>
</dbReference>
<feature type="domain" description="Nodavirus methyltransferase" evidence="7">
    <location>
        <begin position="83"/>
        <end position="224"/>
    </location>
</feature>
<evidence type="ECO:0000256" key="3">
    <source>
        <dbReference type="ARBA" id="ARBA00022695"/>
    </source>
</evidence>
<evidence type="ECO:0000256" key="2">
    <source>
        <dbReference type="ARBA" id="ARBA00022679"/>
    </source>
</evidence>
<protein>
    <recommendedName>
        <fullName evidence="4">RNA replicase</fullName>
    </recommendedName>
</protein>
<keyword evidence="2" id="KW-0808">Transferase</keyword>
<proteinExistence type="inferred from homology"/>
<comment type="similarity">
    <text evidence="1">Belongs to the nodaviridae RNA polymerase family.</text>
</comment>
<feature type="region of interest" description="Disordered" evidence="5">
    <location>
        <begin position="858"/>
        <end position="881"/>
    </location>
</feature>